<dbReference type="InterPro" id="IPR016181">
    <property type="entry name" value="Acyl_CoA_acyltransferase"/>
</dbReference>
<dbReference type="GO" id="GO:0016740">
    <property type="term" value="F:transferase activity"/>
    <property type="evidence" value="ECO:0007669"/>
    <property type="project" value="UniProtKB-KW"/>
</dbReference>
<comment type="caution">
    <text evidence="1">The sequence shown here is derived from an EMBL/GenBank/DDBJ whole genome shotgun (WGS) entry which is preliminary data.</text>
</comment>
<reference evidence="1 2" key="1">
    <citation type="submission" date="2020-08" db="EMBL/GenBank/DDBJ databases">
        <title>Sequencing the genomes of 1000 actinobacteria strains.</title>
        <authorList>
            <person name="Klenk H.-P."/>
        </authorList>
    </citation>
    <scope>NUCLEOTIDE SEQUENCE [LARGE SCALE GENOMIC DNA]</scope>
    <source>
        <strain evidence="1 2">DSM 45886</strain>
    </source>
</reference>
<name>A0A7W7SLM9_9ACTN</name>
<dbReference type="AlphaFoldDB" id="A0A7W7SLM9"/>
<keyword evidence="2" id="KW-1185">Reference proteome</keyword>
<proteinExistence type="predicted"/>
<evidence type="ECO:0000313" key="2">
    <source>
        <dbReference type="Proteomes" id="UP000578819"/>
    </source>
</evidence>
<accession>A0A7W7SLM9</accession>
<dbReference type="RefSeq" id="WP_184532865.1">
    <property type="nucleotide sequence ID" value="NZ_JACHJW010000001.1"/>
</dbReference>
<dbReference type="Proteomes" id="UP000578819">
    <property type="component" value="Unassembled WGS sequence"/>
</dbReference>
<dbReference type="EMBL" id="JACHJW010000001">
    <property type="protein sequence ID" value="MBB4957082.1"/>
    <property type="molecule type" value="Genomic_DNA"/>
</dbReference>
<evidence type="ECO:0000313" key="1">
    <source>
        <dbReference type="EMBL" id="MBB4957082.1"/>
    </source>
</evidence>
<organism evidence="1 2">
    <name type="scientific">Micromonospora polyrhachis</name>
    <dbReference type="NCBI Taxonomy" id="1282883"/>
    <lineage>
        <taxon>Bacteria</taxon>
        <taxon>Bacillati</taxon>
        <taxon>Actinomycetota</taxon>
        <taxon>Actinomycetes</taxon>
        <taxon>Micromonosporales</taxon>
        <taxon>Micromonosporaceae</taxon>
        <taxon>Micromonospora</taxon>
    </lineage>
</organism>
<keyword evidence="1" id="KW-0808">Transferase</keyword>
<dbReference type="SUPFAM" id="SSF55729">
    <property type="entry name" value="Acyl-CoA N-acyltransferases (Nat)"/>
    <property type="match status" value="1"/>
</dbReference>
<dbReference type="Gene3D" id="3.40.630.30">
    <property type="match status" value="1"/>
</dbReference>
<sequence length="206" mass="22949">MVAAHAPVVRRARYAEVATIAALVTDAAHDLPLAEWLVPGPQQRPTVLTEAVRIWVEHALFFGEVDVLANADGLIGAGVWFHRYRQIPPPAAYEARLAAACHQHTERFTTLGRLLDGQRPETGHEHLTLLAIAPDHRATGIAARLLDHHHSRLDRYGTAAYTEAFSDVHRDLLARHGYQTRPPLHLTRHHTIHPMWRPGQPPDAGN</sequence>
<gene>
    <name evidence="1" type="ORF">FHR38_000815</name>
</gene>
<protein>
    <submittedName>
        <fullName evidence="1">GNAT superfamily N-acetyltransferase</fullName>
    </submittedName>
</protein>